<dbReference type="EMBL" id="PHNF01000002">
    <property type="protein sequence ID" value="PPE06351.1"/>
    <property type="molecule type" value="Genomic_DNA"/>
</dbReference>
<dbReference type="Pfam" id="PF03382">
    <property type="entry name" value="DUF285"/>
    <property type="match status" value="3"/>
</dbReference>
<evidence type="ECO:0008006" key="3">
    <source>
        <dbReference type="Google" id="ProtNLM"/>
    </source>
</evidence>
<dbReference type="InterPro" id="IPR011889">
    <property type="entry name" value="Liste_lipo_26"/>
</dbReference>
<comment type="caution">
    <text evidence="1">The sequence shown here is derived from an EMBL/GenBank/DDBJ whole genome shotgun (WGS) entry which is preliminary data.</text>
</comment>
<dbReference type="NCBIfam" id="TIGR02167">
    <property type="entry name" value="Liste_lipo_26"/>
    <property type="match status" value="8"/>
</dbReference>
<dbReference type="InterPro" id="IPR005046">
    <property type="entry name" value="DUF285"/>
</dbReference>
<name>A0A2S5RGC6_9MOLU</name>
<evidence type="ECO:0000313" key="1">
    <source>
        <dbReference type="EMBL" id="PPE06351.1"/>
    </source>
</evidence>
<accession>A0A2S5RGC6</accession>
<proteinExistence type="predicted"/>
<dbReference type="RefSeq" id="WP_181021226.1">
    <property type="nucleotide sequence ID" value="NZ_PHNF01000002.1"/>
</dbReference>
<organism evidence="1 2">
    <name type="scientific">Mesoplasma corruscae</name>
    <dbReference type="NCBI Taxonomy" id="216874"/>
    <lineage>
        <taxon>Bacteria</taxon>
        <taxon>Bacillati</taxon>
        <taxon>Mycoplasmatota</taxon>
        <taxon>Mollicutes</taxon>
        <taxon>Entomoplasmatales</taxon>
        <taxon>Entomoplasmataceae</taxon>
        <taxon>Mesoplasma</taxon>
    </lineage>
</organism>
<dbReference type="Proteomes" id="UP000239785">
    <property type="component" value="Unassembled WGS sequence"/>
</dbReference>
<sequence length="553" mass="63334">MKKKKILFAIISSLLLTVAIAGPVIYVMNKKQKPIVSEKKENISLIKDKLQNILDSKTDGEWSVEELNQAIITANIDVAGGIEVEKAKLEPIENETITVNQIKYTFTGKGEVNNNYKYNGSIELVTSIISDDSLADNITVYQDQNGNLLETDLMDFSNLNAVEIYKIGFKTDGSTIHHLKTVKSLPNILPKQITSLKDFFANSLLNSIKGISNWDTSKVENMSFMFNGAKSFNEDISKWNTSNVTKMQAMFQNASSFNQDINNWDTTKVTDMWYMFCNAFLFDQDISTKKVKDQNSKEYTAWDTSNVTNMMAMFASTPESVEDEIEEMSFNQDVSNWDTSNVTSMKAMFQNASSFNQDINNWDTTKVTDMSYMFCNAFSFDQDISTKKVKDKNGEEYTAWDTSKVTDMSYMLATVSNSELMSFNQDVSNWDTSNVTSMKAMFQGVSSFNQDISKWDTSKVTDMSYMFCNAFSFNQDISTKKVKDKNGEEYTAWDTSKVKDMTQMFWNDRYPSYNGKEMSFKQDLTNWNVNLVTKHTEFWSDTNIKWDKQPKFK</sequence>
<protein>
    <recommendedName>
        <fullName evidence="3">Surface protein</fullName>
    </recommendedName>
</protein>
<gene>
    <name evidence="1" type="ORF">MCORR_v1c06560</name>
</gene>
<reference evidence="1 2" key="1">
    <citation type="submission" date="2017-11" db="EMBL/GenBank/DDBJ databases">
        <title>Genome sequence of Mesoplasma corruscae ELCA-2 (ATCC 49579).</title>
        <authorList>
            <person name="Lo W.-S."/>
            <person name="Kuo C.-H."/>
        </authorList>
    </citation>
    <scope>NUCLEOTIDE SEQUENCE [LARGE SCALE GENOMIC DNA]</scope>
    <source>
        <strain evidence="1 2">ELCA-2</strain>
    </source>
</reference>
<keyword evidence="2" id="KW-1185">Reference proteome</keyword>
<evidence type="ECO:0000313" key="2">
    <source>
        <dbReference type="Proteomes" id="UP000239785"/>
    </source>
</evidence>
<dbReference type="AlphaFoldDB" id="A0A2S5RGC6"/>